<evidence type="ECO:0000313" key="2">
    <source>
        <dbReference type="EnsemblMetazoa" id="CapteP206725"/>
    </source>
</evidence>
<protein>
    <submittedName>
        <fullName evidence="1 2">Uncharacterized protein</fullName>
    </submittedName>
</protein>
<evidence type="ECO:0000313" key="3">
    <source>
        <dbReference type="Proteomes" id="UP000014760"/>
    </source>
</evidence>
<dbReference type="AlphaFoldDB" id="R7U3D6"/>
<dbReference type="EnsemblMetazoa" id="CapteT206725">
    <property type="protein sequence ID" value="CapteP206725"/>
    <property type="gene ID" value="CapteG206725"/>
</dbReference>
<reference evidence="1 3" key="2">
    <citation type="journal article" date="2013" name="Nature">
        <title>Insights into bilaterian evolution from three spiralian genomes.</title>
        <authorList>
            <person name="Simakov O."/>
            <person name="Marletaz F."/>
            <person name="Cho S.J."/>
            <person name="Edsinger-Gonzales E."/>
            <person name="Havlak P."/>
            <person name="Hellsten U."/>
            <person name="Kuo D.H."/>
            <person name="Larsson T."/>
            <person name="Lv J."/>
            <person name="Arendt D."/>
            <person name="Savage R."/>
            <person name="Osoegawa K."/>
            <person name="de Jong P."/>
            <person name="Grimwood J."/>
            <person name="Chapman J.A."/>
            <person name="Shapiro H."/>
            <person name="Aerts A."/>
            <person name="Otillar R.P."/>
            <person name="Terry A.Y."/>
            <person name="Boore J.L."/>
            <person name="Grigoriev I.V."/>
            <person name="Lindberg D.R."/>
            <person name="Seaver E.C."/>
            <person name="Weisblat D.A."/>
            <person name="Putnam N.H."/>
            <person name="Rokhsar D.S."/>
        </authorList>
    </citation>
    <scope>NUCLEOTIDE SEQUENCE</scope>
    <source>
        <strain evidence="1 3">I ESC-2004</strain>
    </source>
</reference>
<organism evidence="1">
    <name type="scientific">Capitella teleta</name>
    <name type="common">Polychaete worm</name>
    <dbReference type="NCBI Taxonomy" id="283909"/>
    <lineage>
        <taxon>Eukaryota</taxon>
        <taxon>Metazoa</taxon>
        <taxon>Spiralia</taxon>
        <taxon>Lophotrochozoa</taxon>
        <taxon>Annelida</taxon>
        <taxon>Polychaeta</taxon>
        <taxon>Sedentaria</taxon>
        <taxon>Scolecida</taxon>
        <taxon>Capitellidae</taxon>
        <taxon>Capitella</taxon>
    </lineage>
</organism>
<name>R7U3D6_CAPTE</name>
<sequence>MNFSEQFDLMPLIARTEAGIRTALRRLDKIDLKLSQCTDEQRKSAYHRKRAEVLRDLKERESLKERYKSMLVRLKDEDFRVETNLPSSAAWSDVSRAEINIGATVTITALSNRTIVRERCLNAFNEPNYPWSGALFAAKSGNITEWYLYS</sequence>
<reference evidence="3" key="1">
    <citation type="submission" date="2012-12" db="EMBL/GenBank/DDBJ databases">
        <authorList>
            <person name="Hellsten U."/>
            <person name="Grimwood J."/>
            <person name="Chapman J.A."/>
            <person name="Shapiro H."/>
            <person name="Aerts A."/>
            <person name="Otillar R.P."/>
            <person name="Terry A.Y."/>
            <person name="Boore J.L."/>
            <person name="Simakov O."/>
            <person name="Marletaz F."/>
            <person name="Cho S.-J."/>
            <person name="Edsinger-Gonzales E."/>
            <person name="Havlak P."/>
            <person name="Kuo D.-H."/>
            <person name="Larsson T."/>
            <person name="Lv J."/>
            <person name="Arendt D."/>
            <person name="Savage R."/>
            <person name="Osoegawa K."/>
            <person name="de Jong P."/>
            <person name="Lindberg D.R."/>
            <person name="Seaver E.C."/>
            <person name="Weisblat D.A."/>
            <person name="Putnam N.H."/>
            <person name="Grigoriev I.V."/>
            <person name="Rokhsar D.S."/>
        </authorList>
    </citation>
    <scope>NUCLEOTIDE SEQUENCE</scope>
    <source>
        <strain evidence="3">I ESC-2004</strain>
    </source>
</reference>
<evidence type="ECO:0000313" key="1">
    <source>
        <dbReference type="EMBL" id="ELT97690.1"/>
    </source>
</evidence>
<gene>
    <name evidence="1" type="ORF">CAPTEDRAFT_206725</name>
</gene>
<keyword evidence="3" id="KW-1185">Reference proteome</keyword>
<reference evidence="2" key="3">
    <citation type="submission" date="2015-06" db="UniProtKB">
        <authorList>
            <consortium name="EnsemblMetazoa"/>
        </authorList>
    </citation>
    <scope>IDENTIFICATION</scope>
</reference>
<proteinExistence type="predicted"/>
<dbReference type="HOGENOM" id="CLU_1742310_0_0_1"/>
<dbReference type="EMBL" id="AMQN01010766">
    <property type="status" value="NOT_ANNOTATED_CDS"/>
    <property type="molecule type" value="Genomic_DNA"/>
</dbReference>
<dbReference type="Proteomes" id="UP000014760">
    <property type="component" value="Unassembled WGS sequence"/>
</dbReference>
<accession>R7U3D6</accession>
<dbReference type="EMBL" id="KB308489">
    <property type="protein sequence ID" value="ELT97690.1"/>
    <property type="molecule type" value="Genomic_DNA"/>
</dbReference>